<dbReference type="AlphaFoldDB" id="A0A517NX09"/>
<sequence length="285" mass="31131">MSDLWIAIAVMIAIAAGLGWLTTSIAPRRRQPQMLWIALSLTFTFVLLAYTAGQLYWARWIFDSAVIVWSNLSPLFAAIAAGICWRLEDTPRWRRLFMALSLASLSVASAFWPFLNLGLRPQPNGGDTWNGPVAMQTSWATCSPAAAATFLTAAEMPIAERDMIPRCLTDASGTPTLGLYRGVKLVAQQNGRDVKVGDFELDQLLSGQVKFPVLLMVRLPLSGVDDPRYAAEWGWIPGMGHSVVALGQTENGGLAIADPAKGMEAWSKADMKVLWHGDAIQLTDR</sequence>
<dbReference type="Gene3D" id="3.90.70.10">
    <property type="entry name" value="Cysteine proteinases"/>
    <property type="match status" value="1"/>
</dbReference>
<evidence type="ECO:0008006" key="4">
    <source>
        <dbReference type="Google" id="ProtNLM"/>
    </source>
</evidence>
<feature type="transmembrane region" description="Helical" evidence="1">
    <location>
        <begin position="64"/>
        <end position="84"/>
    </location>
</feature>
<keyword evidence="3" id="KW-1185">Reference proteome</keyword>
<dbReference type="OrthoDB" id="267447at2"/>
<proteinExistence type="predicted"/>
<organism evidence="2 3">
    <name type="scientific">Stieleria marina</name>
    <dbReference type="NCBI Taxonomy" id="1930275"/>
    <lineage>
        <taxon>Bacteria</taxon>
        <taxon>Pseudomonadati</taxon>
        <taxon>Planctomycetota</taxon>
        <taxon>Planctomycetia</taxon>
        <taxon>Pirellulales</taxon>
        <taxon>Pirellulaceae</taxon>
        <taxon>Stieleria</taxon>
    </lineage>
</organism>
<evidence type="ECO:0000313" key="3">
    <source>
        <dbReference type="Proteomes" id="UP000319817"/>
    </source>
</evidence>
<feature type="transmembrane region" description="Helical" evidence="1">
    <location>
        <begin position="35"/>
        <end position="58"/>
    </location>
</feature>
<reference evidence="2 3" key="1">
    <citation type="submission" date="2019-02" db="EMBL/GenBank/DDBJ databases">
        <title>Deep-cultivation of Planctomycetes and their phenomic and genomic characterization uncovers novel biology.</title>
        <authorList>
            <person name="Wiegand S."/>
            <person name="Jogler M."/>
            <person name="Boedeker C."/>
            <person name="Pinto D."/>
            <person name="Vollmers J."/>
            <person name="Rivas-Marin E."/>
            <person name="Kohn T."/>
            <person name="Peeters S.H."/>
            <person name="Heuer A."/>
            <person name="Rast P."/>
            <person name="Oberbeckmann S."/>
            <person name="Bunk B."/>
            <person name="Jeske O."/>
            <person name="Meyerdierks A."/>
            <person name="Storesund J.E."/>
            <person name="Kallscheuer N."/>
            <person name="Luecker S."/>
            <person name="Lage O.M."/>
            <person name="Pohl T."/>
            <person name="Merkel B.J."/>
            <person name="Hornburger P."/>
            <person name="Mueller R.-W."/>
            <person name="Bruemmer F."/>
            <person name="Labrenz M."/>
            <person name="Spormann A.M."/>
            <person name="Op den Camp H."/>
            <person name="Overmann J."/>
            <person name="Amann R."/>
            <person name="Jetten M.S.M."/>
            <person name="Mascher T."/>
            <person name="Medema M.H."/>
            <person name="Devos D.P."/>
            <person name="Kaster A.-K."/>
            <person name="Ovreas L."/>
            <person name="Rohde M."/>
            <person name="Galperin M.Y."/>
            <person name="Jogler C."/>
        </authorList>
    </citation>
    <scope>NUCLEOTIDE SEQUENCE [LARGE SCALE GENOMIC DNA]</scope>
    <source>
        <strain evidence="2 3">K23_9</strain>
    </source>
</reference>
<keyword evidence="1" id="KW-0812">Transmembrane</keyword>
<feature type="transmembrane region" description="Helical" evidence="1">
    <location>
        <begin position="96"/>
        <end position="115"/>
    </location>
</feature>
<evidence type="ECO:0000256" key="1">
    <source>
        <dbReference type="SAM" id="Phobius"/>
    </source>
</evidence>
<keyword evidence="1" id="KW-0472">Membrane</keyword>
<dbReference type="Proteomes" id="UP000319817">
    <property type="component" value="Chromosome"/>
</dbReference>
<accession>A0A517NX09</accession>
<feature type="transmembrane region" description="Helical" evidence="1">
    <location>
        <begin position="6"/>
        <end position="23"/>
    </location>
</feature>
<keyword evidence="1" id="KW-1133">Transmembrane helix</keyword>
<protein>
    <recommendedName>
        <fullName evidence="4">Peptidase C39 family protein</fullName>
    </recommendedName>
</protein>
<name>A0A517NX09_9BACT</name>
<dbReference type="EMBL" id="CP036526">
    <property type="protein sequence ID" value="QDT11665.1"/>
    <property type="molecule type" value="Genomic_DNA"/>
</dbReference>
<gene>
    <name evidence="2" type="ORF">K239x_36650</name>
</gene>
<dbReference type="RefSeq" id="WP_145419462.1">
    <property type="nucleotide sequence ID" value="NZ_CP036526.1"/>
</dbReference>
<evidence type="ECO:0000313" key="2">
    <source>
        <dbReference type="EMBL" id="QDT11665.1"/>
    </source>
</evidence>